<evidence type="ECO:0000313" key="1">
    <source>
        <dbReference type="EMBL" id="KAK1316515.1"/>
    </source>
</evidence>
<dbReference type="GO" id="GO:0006355">
    <property type="term" value="P:regulation of DNA-templated transcription"/>
    <property type="evidence" value="ECO:0007669"/>
    <property type="project" value="InterPro"/>
</dbReference>
<dbReference type="SUPFAM" id="SSF50978">
    <property type="entry name" value="WD40 repeat-like"/>
    <property type="match status" value="1"/>
</dbReference>
<protein>
    <submittedName>
        <fullName evidence="1">Topless-related protein 2</fullName>
    </submittedName>
</protein>
<comment type="caution">
    <text evidence="1">The sequence shown here is derived from an EMBL/GenBank/DDBJ whole genome shotgun (WGS) entry which is preliminary data.</text>
</comment>
<sequence length="58" mass="6667">MMTFKVMTTFMPPLPASTFLAFHPQDNNIIAIGMEDSIIHIYNVRVDEVLMPRQVMVN</sequence>
<dbReference type="EMBL" id="JAUJYO010000005">
    <property type="protein sequence ID" value="KAK1316515.1"/>
    <property type="molecule type" value="Genomic_DNA"/>
</dbReference>
<dbReference type="InterPro" id="IPR027728">
    <property type="entry name" value="Topless_fam"/>
</dbReference>
<keyword evidence="2" id="KW-1185">Reference proteome</keyword>
<organism evidence="1 2">
    <name type="scientific">Acorus calamus</name>
    <name type="common">Sweet flag</name>
    <dbReference type="NCBI Taxonomy" id="4465"/>
    <lineage>
        <taxon>Eukaryota</taxon>
        <taxon>Viridiplantae</taxon>
        <taxon>Streptophyta</taxon>
        <taxon>Embryophyta</taxon>
        <taxon>Tracheophyta</taxon>
        <taxon>Spermatophyta</taxon>
        <taxon>Magnoliopsida</taxon>
        <taxon>Liliopsida</taxon>
        <taxon>Acoraceae</taxon>
        <taxon>Acorus</taxon>
    </lineage>
</organism>
<dbReference type="PANTHER" id="PTHR44083">
    <property type="entry name" value="TOPLESS-RELATED PROTEIN 1-RELATED"/>
    <property type="match status" value="1"/>
</dbReference>
<reference evidence="1" key="2">
    <citation type="submission" date="2023-06" db="EMBL/GenBank/DDBJ databases">
        <authorList>
            <person name="Ma L."/>
            <person name="Liu K.-W."/>
            <person name="Li Z."/>
            <person name="Hsiao Y.-Y."/>
            <person name="Qi Y."/>
            <person name="Fu T."/>
            <person name="Tang G."/>
            <person name="Zhang D."/>
            <person name="Sun W.-H."/>
            <person name="Liu D.-K."/>
            <person name="Li Y."/>
            <person name="Chen G.-Z."/>
            <person name="Liu X.-D."/>
            <person name="Liao X.-Y."/>
            <person name="Jiang Y.-T."/>
            <person name="Yu X."/>
            <person name="Hao Y."/>
            <person name="Huang J."/>
            <person name="Zhao X.-W."/>
            <person name="Ke S."/>
            <person name="Chen Y.-Y."/>
            <person name="Wu W.-L."/>
            <person name="Hsu J.-L."/>
            <person name="Lin Y.-F."/>
            <person name="Huang M.-D."/>
            <person name="Li C.-Y."/>
            <person name="Huang L."/>
            <person name="Wang Z.-W."/>
            <person name="Zhao X."/>
            <person name="Zhong W.-Y."/>
            <person name="Peng D.-H."/>
            <person name="Ahmad S."/>
            <person name="Lan S."/>
            <person name="Zhang J.-S."/>
            <person name="Tsai W.-C."/>
            <person name="Van De Peer Y."/>
            <person name="Liu Z.-J."/>
        </authorList>
    </citation>
    <scope>NUCLEOTIDE SEQUENCE</scope>
    <source>
        <strain evidence="1">CP</strain>
        <tissue evidence="1">Leaves</tissue>
    </source>
</reference>
<dbReference type="PANTHER" id="PTHR44083:SF2">
    <property type="entry name" value="TOPLESS-RELATED PROTEIN 3"/>
    <property type="match status" value="1"/>
</dbReference>
<dbReference type="Proteomes" id="UP001180020">
    <property type="component" value="Unassembled WGS sequence"/>
</dbReference>
<dbReference type="AlphaFoldDB" id="A0AAV9EUV1"/>
<reference evidence="1" key="1">
    <citation type="journal article" date="2023" name="Nat. Commun.">
        <title>Diploid and tetraploid genomes of Acorus and the evolution of monocots.</title>
        <authorList>
            <person name="Ma L."/>
            <person name="Liu K.W."/>
            <person name="Li Z."/>
            <person name="Hsiao Y.Y."/>
            <person name="Qi Y."/>
            <person name="Fu T."/>
            <person name="Tang G.D."/>
            <person name="Zhang D."/>
            <person name="Sun W.H."/>
            <person name="Liu D.K."/>
            <person name="Li Y."/>
            <person name="Chen G.Z."/>
            <person name="Liu X.D."/>
            <person name="Liao X.Y."/>
            <person name="Jiang Y.T."/>
            <person name="Yu X."/>
            <person name="Hao Y."/>
            <person name="Huang J."/>
            <person name="Zhao X.W."/>
            <person name="Ke S."/>
            <person name="Chen Y.Y."/>
            <person name="Wu W.L."/>
            <person name="Hsu J.L."/>
            <person name="Lin Y.F."/>
            <person name="Huang M.D."/>
            <person name="Li C.Y."/>
            <person name="Huang L."/>
            <person name="Wang Z.W."/>
            <person name="Zhao X."/>
            <person name="Zhong W.Y."/>
            <person name="Peng D.H."/>
            <person name="Ahmad S."/>
            <person name="Lan S."/>
            <person name="Zhang J.S."/>
            <person name="Tsai W.C."/>
            <person name="Van de Peer Y."/>
            <person name="Liu Z.J."/>
        </authorList>
    </citation>
    <scope>NUCLEOTIDE SEQUENCE</scope>
    <source>
        <strain evidence="1">CP</strain>
    </source>
</reference>
<proteinExistence type="predicted"/>
<name>A0AAV9EUV1_ACOCL</name>
<dbReference type="InterPro" id="IPR036322">
    <property type="entry name" value="WD40_repeat_dom_sf"/>
</dbReference>
<gene>
    <name evidence="1" type="primary">TPR2</name>
    <name evidence="1" type="ORF">QJS10_CPA05g00408</name>
</gene>
<evidence type="ECO:0000313" key="2">
    <source>
        <dbReference type="Proteomes" id="UP001180020"/>
    </source>
</evidence>
<accession>A0AAV9EUV1</accession>